<evidence type="ECO:0000259" key="1">
    <source>
        <dbReference type="Pfam" id="PF00149"/>
    </source>
</evidence>
<sequence>MKRNNMKWALGVLALGAAGLVLLDSLFLEKYFFEVKPFDIGNKSRGGKKLRILLLTDLHFRHHLFPYYRKLAAKVNQLQPDLLFVTGDTLDSTGIIKPMDEFFSLLDQQIQKVAIPGNNDYKADRSLEHLKAAYEKHQVDFLVNESKAYSVQGTRVMVTGLDDFIEGESHFKKVVKEVGREEHHLLLVHSPLQQEAVKEKITQINRERSAADQLNIRYVFAGHTHGGQIRLPGYVPVLPGMSGDYVNGWYNDSAPFLYVSRGFGASTIPMRFDARSEVTLFNYYT</sequence>
<feature type="domain" description="Calcineurin-like phosphoesterase" evidence="1">
    <location>
        <begin position="50"/>
        <end position="226"/>
    </location>
</feature>
<reference evidence="3" key="1">
    <citation type="journal article" date="2019" name="Int. J. Syst. Evol. Microbiol.">
        <title>The Global Catalogue of Microorganisms (GCM) 10K type strain sequencing project: providing services to taxonomists for standard genome sequencing and annotation.</title>
        <authorList>
            <consortium name="The Broad Institute Genomics Platform"/>
            <consortium name="The Broad Institute Genome Sequencing Center for Infectious Disease"/>
            <person name="Wu L."/>
            <person name="Ma J."/>
        </authorList>
    </citation>
    <scope>NUCLEOTIDE SEQUENCE [LARGE SCALE GENOMIC DNA]</scope>
    <source>
        <strain evidence="3">KCTC 23984</strain>
    </source>
</reference>
<accession>A0ABW6BU62</accession>
<dbReference type="RefSeq" id="WP_377483889.1">
    <property type="nucleotide sequence ID" value="NZ_JBHUOX010000006.1"/>
</dbReference>
<dbReference type="SUPFAM" id="SSF56300">
    <property type="entry name" value="Metallo-dependent phosphatases"/>
    <property type="match status" value="1"/>
</dbReference>
<organism evidence="2 3">
    <name type="scientific">Pontibacter toksunensis</name>
    <dbReference type="NCBI Taxonomy" id="1332631"/>
    <lineage>
        <taxon>Bacteria</taxon>
        <taxon>Pseudomonadati</taxon>
        <taxon>Bacteroidota</taxon>
        <taxon>Cytophagia</taxon>
        <taxon>Cytophagales</taxon>
        <taxon>Hymenobacteraceae</taxon>
        <taxon>Pontibacter</taxon>
    </lineage>
</organism>
<dbReference type="EMBL" id="JBHUOX010000006">
    <property type="protein sequence ID" value="MFD3000651.1"/>
    <property type="molecule type" value="Genomic_DNA"/>
</dbReference>
<dbReference type="InterPro" id="IPR051158">
    <property type="entry name" value="Metallophosphoesterase_sf"/>
</dbReference>
<protein>
    <submittedName>
        <fullName evidence="2">Metallophosphoesterase</fullName>
    </submittedName>
</protein>
<dbReference type="PANTHER" id="PTHR31302">
    <property type="entry name" value="TRANSMEMBRANE PROTEIN WITH METALLOPHOSPHOESTERASE DOMAIN-RELATED"/>
    <property type="match status" value="1"/>
</dbReference>
<dbReference type="InterPro" id="IPR029052">
    <property type="entry name" value="Metallo-depent_PP-like"/>
</dbReference>
<evidence type="ECO:0000313" key="3">
    <source>
        <dbReference type="Proteomes" id="UP001597641"/>
    </source>
</evidence>
<gene>
    <name evidence="2" type="ORF">ACFS7Z_09795</name>
</gene>
<dbReference type="Pfam" id="PF00149">
    <property type="entry name" value="Metallophos"/>
    <property type="match status" value="1"/>
</dbReference>
<dbReference type="InterPro" id="IPR004843">
    <property type="entry name" value="Calcineurin-like_PHP"/>
</dbReference>
<evidence type="ECO:0000313" key="2">
    <source>
        <dbReference type="EMBL" id="MFD3000651.1"/>
    </source>
</evidence>
<comment type="caution">
    <text evidence="2">The sequence shown here is derived from an EMBL/GenBank/DDBJ whole genome shotgun (WGS) entry which is preliminary data.</text>
</comment>
<proteinExistence type="predicted"/>
<dbReference type="Gene3D" id="3.60.21.10">
    <property type="match status" value="1"/>
</dbReference>
<dbReference type="PANTHER" id="PTHR31302:SF0">
    <property type="entry name" value="TRANSMEMBRANE PROTEIN WITH METALLOPHOSPHOESTERASE DOMAIN"/>
    <property type="match status" value="1"/>
</dbReference>
<dbReference type="Proteomes" id="UP001597641">
    <property type="component" value="Unassembled WGS sequence"/>
</dbReference>
<name>A0ABW6BU62_9BACT</name>
<keyword evidence="3" id="KW-1185">Reference proteome</keyword>